<keyword evidence="2" id="KW-0808">Transferase</keyword>
<dbReference type="InterPro" id="IPR004629">
    <property type="entry name" value="WecG_TagA_CpsF"/>
</dbReference>
<evidence type="ECO:0000256" key="2">
    <source>
        <dbReference type="ARBA" id="ARBA00022679"/>
    </source>
</evidence>
<dbReference type="Proteomes" id="UP000342300">
    <property type="component" value="Unassembled WGS sequence"/>
</dbReference>
<organism evidence="3 4">
    <name type="scientific">Candidatus Accumulibacter phosphatis</name>
    <dbReference type="NCBI Taxonomy" id="327160"/>
    <lineage>
        <taxon>Bacteria</taxon>
        <taxon>Pseudomonadati</taxon>
        <taxon>Pseudomonadota</taxon>
        <taxon>Betaproteobacteria</taxon>
        <taxon>Candidatus Accumulibacter</taxon>
    </lineage>
</organism>
<gene>
    <name evidence="3" type="ORF">CRU78_15075</name>
</gene>
<dbReference type="Pfam" id="PF03808">
    <property type="entry name" value="Glyco_tran_WecG"/>
    <property type="match status" value="1"/>
</dbReference>
<dbReference type="EMBL" id="PDHS01000372">
    <property type="protein sequence ID" value="MQM31763.1"/>
    <property type="molecule type" value="Genomic_DNA"/>
</dbReference>
<dbReference type="GO" id="GO:0016758">
    <property type="term" value="F:hexosyltransferase activity"/>
    <property type="evidence" value="ECO:0007669"/>
    <property type="project" value="TreeGrafter"/>
</dbReference>
<keyword evidence="1" id="KW-0328">Glycosyltransferase</keyword>
<dbReference type="NCBIfam" id="TIGR00696">
    <property type="entry name" value="wecG_tagA_cpsF"/>
    <property type="match status" value="1"/>
</dbReference>
<dbReference type="Gene3D" id="3.40.50.2000">
    <property type="entry name" value="Glycogen Phosphorylase B"/>
    <property type="match status" value="2"/>
</dbReference>
<dbReference type="Pfam" id="PF13692">
    <property type="entry name" value="Glyco_trans_1_4"/>
    <property type="match status" value="1"/>
</dbReference>
<dbReference type="PANTHER" id="PTHR34136">
    <property type="match status" value="1"/>
</dbReference>
<dbReference type="SUPFAM" id="SSF53756">
    <property type="entry name" value="UDP-Glycosyltransferase/glycogen phosphorylase"/>
    <property type="match status" value="1"/>
</dbReference>
<evidence type="ECO:0008006" key="5">
    <source>
        <dbReference type="Google" id="ProtNLM"/>
    </source>
</evidence>
<comment type="caution">
    <text evidence="3">The sequence shown here is derived from an EMBL/GenBank/DDBJ whole genome shotgun (WGS) entry which is preliminary data.</text>
</comment>
<accession>A0A6A7RWB4</accession>
<evidence type="ECO:0000256" key="1">
    <source>
        <dbReference type="ARBA" id="ARBA00022676"/>
    </source>
</evidence>
<dbReference type="AlphaFoldDB" id="A0A6A7RWB4"/>
<dbReference type="CDD" id="cd03801">
    <property type="entry name" value="GT4_PimA-like"/>
    <property type="match status" value="1"/>
</dbReference>
<evidence type="ECO:0000313" key="3">
    <source>
        <dbReference type="EMBL" id="MQM31763.1"/>
    </source>
</evidence>
<reference evidence="3 4" key="1">
    <citation type="submission" date="2017-09" db="EMBL/GenBank/DDBJ databases">
        <title>Metagenomic Analysis Reveals Denitrifying Candidatus Accumulibacter and Flanking Population as a Source of N2O.</title>
        <authorList>
            <person name="Gao H."/>
            <person name="Mao Y."/>
            <person name="Zhao X."/>
            <person name="Liu W.-T."/>
            <person name="Zhang T."/>
            <person name="Wells G."/>
        </authorList>
    </citation>
    <scope>NUCLEOTIDE SEQUENCE [LARGE SCALE GENOMIC DNA]</scope>
    <source>
        <strain evidence="3">CANDO_2_IC</strain>
    </source>
</reference>
<sequence>MRCEVEMKKVLFIFDRVAHYHRDLFTTLERILPEQGMELHLLSGAAPESAKGRTGLRETIVRYEHKFQFREVRVASYTLRLAVGVTAQIRKIKPDVVLCLGHVGNATHWKITKLKEELGFRLIAWQCGYEYNPGRAKAFVLRRFVPRFDHHLAYHSNARDYALAHGARPDQVTLIHNTINEARITPMSKAVARQFVIQRHPEIGARRILLFVGAVLAEKRIEIILGALDRLRRPDVVFVLVGDGEHLPAILAACADRQDVVLAGSIIEDVGPYFDAAEVYLLPGTGGLGINEAMAHSLPIISGFADGSADDLVVDRQNGYRLRDGTEDELADRLAKIIDNPALAEEMGRTSREWITGKFAFTAFIGRIRTALLTITRPMNAALPARCTSPVLNSPIDVLDWELAIARIQQWAHNQDSRYVCICNVHSVVTATQDSIFSHVVHGADMATPDGAPVAWMLRKLGFAEQQRINGPDLMWKYCEQAARHDESIFLYGSSDETLAALQRRLREVFPSLKVAGAISPPFRPLSAEEDATDVARINASGAGTVWVSLGCPKQEKWMAAHRGRINAVMIGVGAAFDYHAGTIKRAPLWMQRYGLEWLHRLFSEPGRLWKRYLLTNSLFVLLALRQLLCRRKESTG</sequence>
<protein>
    <recommendedName>
        <fullName evidence="5">Glycosyltransferase</fullName>
    </recommendedName>
</protein>
<evidence type="ECO:0000313" key="4">
    <source>
        <dbReference type="Proteomes" id="UP000342300"/>
    </source>
</evidence>
<dbReference type="CDD" id="cd06533">
    <property type="entry name" value="Glyco_transf_WecG_TagA"/>
    <property type="match status" value="1"/>
</dbReference>
<dbReference type="PANTHER" id="PTHR34136:SF1">
    <property type="entry name" value="UDP-N-ACETYL-D-MANNOSAMINURONIC ACID TRANSFERASE"/>
    <property type="match status" value="1"/>
</dbReference>
<name>A0A6A7RWB4_9PROT</name>
<proteinExistence type="predicted"/>